<comment type="similarity">
    <text evidence="1">Belongs to the FAM167 (SEC) family.</text>
</comment>
<evidence type="ECO:0000256" key="1">
    <source>
        <dbReference type="ARBA" id="ARBA00005489"/>
    </source>
</evidence>
<evidence type="ECO:0000313" key="3">
    <source>
        <dbReference type="Proteomes" id="UP000324091"/>
    </source>
</evidence>
<gene>
    <name evidence="2" type="ORF">D4764_19G0007370</name>
</gene>
<proteinExistence type="inferred from homology"/>
<reference evidence="2 3" key="1">
    <citation type="submission" date="2019-04" db="EMBL/GenBank/DDBJ databases">
        <title>Chromosome genome assembly for Takifugu flavidus.</title>
        <authorList>
            <person name="Xiao S."/>
        </authorList>
    </citation>
    <scope>NUCLEOTIDE SEQUENCE [LARGE SCALE GENOMIC DNA]</scope>
    <source>
        <strain evidence="2">HTHZ2018</strain>
        <tissue evidence="2">Muscle</tissue>
    </source>
</reference>
<dbReference type="PANTHER" id="PTHR32289">
    <property type="entry name" value="PROTEIN FAM167A"/>
    <property type="match status" value="1"/>
</dbReference>
<evidence type="ECO:0000313" key="2">
    <source>
        <dbReference type="EMBL" id="TWW68939.1"/>
    </source>
</evidence>
<keyword evidence="3" id="KW-1185">Reference proteome</keyword>
<protein>
    <submittedName>
        <fullName evidence="2">Protein FAM167A</fullName>
    </submittedName>
</protein>
<dbReference type="Proteomes" id="UP000324091">
    <property type="component" value="Chromosome 19"/>
</dbReference>
<dbReference type="EMBL" id="RHFK02000011">
    <property type="protein sequence ID" value="TWW68939.1"/>
    <property type="molecule type" value="Genomic_DNA"/>
</dbReference>
<dbReference type="AlphaFoldDB" id="A0A5C6NQM4"/>
<dbReference type="PANTHER" id="PTHR32289:SF3">
    <property type="entry name" value="PROTEIN FAM167A"/>
    <property type="match status" value="1"/>
</dbReference>
<organism evidence="2 3">
    <name type="scientific">Takifugu flavidus</name>
    <name type="common">sansaifugu</name>
    <dbReference type="NCBI Taxonomy" id="433684"/>
    <lineage>
        <taxon>Eukaryota</taxon>
        <taxon>Metazoa</taxon>
        <taxon>Chordata</taxon>
        <taxon>Craniata</taxon>
        <taxon>Vertebrata</taxon>
        <taxon>Euteleostomi</taxon>
        <taxon>Actinopterygii</taxon>
        <taxon>Neopterygii</taxon>
        <taxon>Teleostei</taxon>
        <taxon>Neoteleostei</taxon>
        <taxon>Acanthomorphata</taxon>
        <taxon>Eupercaria</taxon>
        <taxon>Tetraodontiformes</taxon>
        <taxon>Tetradontoidea</taxon>
        <taxon>Tetraodontidae</taxon>
        <taxon>Takifugu</taxon>
    </lineage>
</organism>
<dbReference type="InterPro" id="IPR024280">
    <property type="entry name" value="FAM167"/>
</dbReference>
<sequence>MDVPSVPRIMVEGACVLEEECGDNVPTDDHLLNLKALTEKLRLETRRPSYLEWKAQVEAASFKGKRTVGALVQVGPEGGAEETEANSDLFQCNLPSGVQKTFGNIDEALRWLRRELSDMRLQDQQLARQLMRLRSDINKLKIEQACHLHRRMLNDATFGLEEQDELSDLLFECPVTPGLGLSAPLRLIGVTKMNINSRRFSLC</sequence>
<name>A0A5C6NQM4_9TELE</name>
<comment type="caution">
    <text evidence="2">The sequence shown here is derived from an EMBL/GenBank/DDBJ whole genome shotgun (WGS) entry which is preliminary data.</text>
</comment>
<accession>A0A5C6NQM4</accession>
<dbReference type="InterPro" id="IPR051771">
    <property type="entry name" value="FAM167_domain"/>
</dbReference>
<dbReference type="Pfam" id="PF11652">
    <property type="entry name" value="FAM167"/>
    <property type="match status" value="1"/>
</dbReference>